<dbReference type="Proteomes" id="UP000324222">
    <property type="component" value="Unassembled WGS sequence"/>
</dbReference>
<organism evidence="1 2">
    <name type="scientific">Portunus trituberculatus</name>
    <name type="common">Swimming crab</name>
    <name type="synonym">Neptunus trituberculatus</name>
    <dbReference type="NCBI Taxonomy" id="210409"/>
    <lineage>
        <taxon>Eukaryota</taxon>
        <taxon>Metazoa</taxon>
        <taxon>Ecdysozoa</taxon>
        <taxon>Arthropoda</taxon>
        <taxon>Crustacea</taxon>
        <taxon>Multicrustacea</taxon>
        <taxon>Malacostraca</taxon>
        <taxon>Eumalacostraca</taxon>
        <taxon>Eucarida</taxon>
        <taxon>Decapoda</taxon>
        <taxon>Pleocyemata</taxon>
        <taxon>Brachyura</taxon>
        <taxon>Eubrachyura</taxon>
        <taxon>Portunoidea</taxon>
        <taxon>Portunidae</taxon>
        <taxon>Portuninae</taxon>
        <taxon>Portunus</taxon>
    </lineage>
</organism>
<protein>
    <submittedName>
        <fullName evidence="1">Uncharacterized protein</fullName>
    </submittedName>
</protein>
<name>A0A5B7EFN0_PORTR</name>
<evidence type="ECO:0000313" key="1">
    <source>
        <dbReference type="EMBL" id="MPC31803.1"/>
    </source>
</evidence>
<dbReference type="EMBL" id="VSRR010002507">
    <property type="protein sequence ID" value="MPC31803.1"/>
    <property type="molecule type" value="Genomic_DNA"/>
</dbReference>
<evidence type="ECO:0000313" key="2">
    <source>
        <dbReference type="Proteomes" id="UP000324222"/>
    </source>
</evidence>
<sequence>MLACHTSATTTLCLIPHWSGNGMSGVMRWPADHNLRTETQQWRWQGGKSSYLCHVLPQSSVTW</sequence>
<accession>A0A5B7EFN0</accession>
<reference evidence="1 2" key="1">
    <citation type="submission" date="2019-05" db="EMBL/GenBank/DDBJ databases">
        <title>Another draft genome of Portunus trituberculatus and its Hox gene families provides insights of decapod evolution.</title>
        <authorList>
            <person name="Jeong J.-H."/>
            <person name="Song I."/>
            <person name="Kim S."/>
            <person name="Choi T."/>
            <person name="Kim D."/>
            <person name="Ryu S."/>
            <person name="Kim W."/>
        </authorList>
    </citation>
    <scope>NUCLEOTIDE SEQUENCE [LARGE SCALE GENOMIC DNA]</scope>
    <source>
        <tissue evidence="1">Muscle</tissue>
    </source>
</reference>
<keyword evidence="2" id="KW-1185">Reference proteome</keyword>
<gene>
    <name evidence="1" type="ORF">E2C01_025100</name>
</gene>
<dbReference type="AlphaFoldDB" id="A0A5B7EFN0"/>
<proteinExistence type="predicted"/>
<comment type="caution">
    <text evidence="1">The sequence shown here is derived from an EMBL/GenBank/DDBJ whole genome shotgun (WGS) entry which is preliminary data.</text>
</comment>